<accession>A0A225UE68</accession>
<evidence type="ECO:0000313" key="1">
    <source>
        <dbReference type="EMBL" id="OWY91251.1"/>
    </source>
</evidence>
<reference evidence="2" key="1">
    <citation type="submission" date="2017-03" db="EMBL/GenBank/DDBJ databases">
        <title>Phytopthora megakarya and P. palmivora, two closely related causual agents of cacao black pod achieved similar genome size and gene model numbers by different mechanisms.</title>
        <authorList>
            <person name="Ali S."/>
            <person name="Shao J."/>
            <person name="Larry D.J."/>
            <person name="Kronmiller B."/>
            <person name="Shen D."/>
            <person name="Strem M.D."/>
            <person name="Melnick R.L."/>
            <person name="Guiltinan M.J."/>
            <person name="Tyler B.M."/>
            <person name="Meinhardt L.W."/>
            <person name="Bailey B.A."/>
        </authorList>
    </citation>
    <scope>NUCLEOTIDE SEQUENCE [LARGE SCALE GENOMIC DNA]</scope>
    <source>
        <strain evidence="2">zdho120</strain>
    </source>
</reference>
<dbReference type="AlphaFoldDB" id="A0A225UE68"/>
<dbReference type="EMBL" id="NBNE01020697">
    <property type="protein sequence ID" value="OWY91251.1"/>
    <property type="molecule type" value="Genomic_DNA"/>
</dbReference>
<sequence>MLKRQERPAFKYEDQLVTNCVVPRPMDDTDTKKMRNYGRQIVVLSDQDGHIRSLLSQTLPRGYLESLRSSFNEEDLSVTWKRLEAHYGQSNAQGMAALVMEFDKALEMDFSSVGQLIVRVKETRNRIN</sequence>
<comment type="caution">
    <text evidence="1">The sequence shown here is derived from an EMBL/GenBank/DDBJ whole genome shotgun (WGS) entry which is preliminary data.</text>
</comment>
<evidence type="ECO:0000313" key="2">
    <source>
        <dbReference type="Proteomes" id="UP000198211"/>
    </source>
</evidence>
<name>A0A225UE68_9STRA</name>
<proteinExistence type="predicted"/>
<gene>
    <name evidence="1" type="ORF">PHMEG_00040252</name>
</gene>
<dbReference type="OrthoDB" id="126488at2759"/>
<keyword evidence="2" id="KW-1185">Reference proteome</keyword>
<organism evidence="1 2">
    <name type="scientific">Phytophthora megakarya</name>
    <dbReference type="NCBI Taxonomy" id="4795"/>
    <lineage>
        <taxon>Eukaryota</taxon>
        <taxon>Sar</taxon>
        <taxon>Stramenopiles</taxon>
        <taxon>Oomycota</taxon>
        <taxon>Peronosporomycetes</taxon>
        <taxon>Peronosporales</taxon>
        <taxon>Peronosporaceae</taxon>
        <taxon>Phytophthora</taxon>
    </lineage>
</organism>
<protein>
    <submittedName>
        <fullName evidence="1">Uncharacterized protein</fullName>
    </submittedName>
</protein>
<dbReference type="Proteomes" id="UP000198211">
    <property type="component" value="Unassembled WGS sequence"/>
</dbReference>